<dbReference type="SMART" id="SM00826">
    <property type="entry name" value="PKS_DH"/>
    <property type="match status" value="1"/>
</dbReference>
<evidence type="ECO:0000256" key="18">
    <source>
        <dbReference type="ARBA" id="ARBA00023399"/>
    </source>
</evidence>
<feature type="region of interest" description="N-terminal hotdog fold" evidence="52">
    <location>
        <begin position="942"/>
        <end position="1064"/>
    </location>
</feature>
<evidence type="ECO:0000259" key="56">
    <source>
        <dbReference type="PROSITE" id="PS52019"/>
    </source>
</evidence>
<dbReference type="InterPro" id="IPR020807">
    <property type="entry name" value="PKS_DH"/>
</dbReference>
<dbReference type="PROSITE" id="PS52004">
    <property type="entry name" value="KS3_2"/>
    <property type="match status" value="1"/>
</dbReference>
<evidence type="ECO:0000256" key="36">
    <source>
        <dbReference type="ARBA" id="ARBA00048420"/>
    </source>
</evidence>
<dbReference type="Gene3D" id="3.90.180.10">
    <property type="entry name" value="Medium-chain alcohol dehydrogenases, catalytic domain"/>
    <property type="match status" value="1"/>
</dbReference>
<dbReference type="SMART" id="SM01294">
    <property type="entry name" value="PKS_PP_betabranch"/>
    <property type="match status" value="1"/>
</dbReference>
<evidence type="ECO:0000256" key="19">
    <source>
        <dbReference type="ARBA" id="ARBA00023401"/>
    </source>
</evidence>
<evidence type="ECO:0000256" key="27">
    <source>
        <dbReference type="ARBA" id="ARBA00047500"/>
    </source>
</evidence>
<comment type="catalytic activity">
    <reaction evidence="50">
        <text>(2E)-decenoyl-[ACP] + NADPH + H(+) = decanoyl-[ACP] + NADP(+)</text>
        <dbReference type="Rhea" id="RHEA:41864"/>
        <dbReference type="Rhea" id="RHEA-COMP:9639"/>
        <dbReference type="Rhea" id="RHEA-COMP:9640"/>
        <dbReference type="ChEBI" id="CHEBI:15378"/>
        <dbReference type="ChEBI" id="CHEBI:57783"/>
        <dbReference type="ChEBI" id="CHEBI:58349"/>
        <dbReference type="ChEBI" id="CHEBI:78467"/>
        <dbReference type="ChEBI" id="CHEBI:78468"/>
    </reaction>
    <physiologicalReaction direction="left-to-right" evidence="50">
        <dbReference type="Rhea" id="RHEA:41865"/>
    </physiologicalReaction>
</comment>
<dbReference type="Pfam" id="PF14765">
    <property type="entry name" value="PS-DH"/>
    <property type="match status" value="1"/>
</dbReference>
<dbReference type="GO" id="GO:0031177">
    <property type="term" value="F:phosphopantetheine binding"/>
    <property type="evidence" value="ECO:0007669"/>
    <property type="project" value="InterPro"/>
</dbReference>
<dbReference type="InterPro" id="IPR013154">
    <property type="entry name" value="ADH-like_N"/>
</dbReference>
<dbReference type="SUPFAM" id="SSF53901">
    <property type="entry name" value="Thiolase-like"/>
    <property type="match status" value="1"/>
</dbReference>
<comment type="catalytic activity">
    <reaction evidence="38">
        <text>3-oxohexanoyl-[ACP] + NADPH + H(+) = (3R)-hydroxyhexanoyl-[ACP] + NADP(+)</text>
        <dbReference type="Rhea" id="RHEA:41824"/>
        <dbReference type="Rhea" id="RHEA-COMP:9629"/>
        <dbReference type="Rhea" id="RHEA-COMP:9630"/>
        <dbReference type="ChEBI" id="CHEBI:15378"/>
        <dbReference type="ChEBI" id="CHEBI:57783"/>
        <dbReference type="ChEBI" id="CHEBI:58349"/>
        <dbReference type="ChEBI" id="CHEBI:78456"/>
        <dbReference type="ChEBI" id="CHEBI:78457"/>
    </reaction>
    <physiologicalReaction direction="left-to-right" evidence="38">
        <dbReference type="Rhea" id="RHEA:41825"/>
    </physiologicalReaction>
</comment>
<dbReference type="Pfam" id="PF13602">
    <property type="entry name" value="ADH_zinc_N_2"/>
    <property type="match status" value="1"/>
</dbReference>
<comment type="catalytic activity">
    <reaction evidence="13">
        <text>(3R)-hydroxydodecanoyl-[ACP] = (2E)-dodecenoyl-[ACP] + H2O</text>
        <dbReference type="Rhea" id="RHEA:41876"/>
        <dbReference type="Rhea" id="RHEA-COMP:9642"/>
        <dbReference type="Rhea" id="RHEA-COMP:9643"/>
        <dbReference type="ChEBI" id="CHEBI:15377"/>
        <dbReference type="ChEBI" id="CHEBI:78470"/>
        <dbReference type="ChEBI" id="CHEBI:78472"/>
    </reaction>
    <physiologicalReaction direction="left-to-right" evidence="13">
        <dbReference type="Rhea" id="RHEA:41877"/>
    </physiologicalReaction>
</comment>
<dbReference type="InterPro" id="IPR020841">
    <property type="entry name" value="PKS_Beta-ketoAc_synthase_dom"/>
</dbReference>
<evidence type="ECO:0000256" key="10">
    <source>
        <dbReference type="ARBA" id="ARBA00023268"/>
    </source>
</evidence>
<keyword evidence="10" id="KW-0511">Multifunctional enzyme</keyword>
<dbReference type="EMBL" id="JACHJD010000041">
    <property type="protein sequence ID" value="MBB5109829.1"/>
    <property type="molecule type" value="Genomic_DNA"/>
</dbReference>
<evidence type="ECO:0000256" key="11">
    <source>
        <dbReference type="ARBA" id="ARBA00023315"/>
    </source>
</evidence>
<comment type="pathway">
    <text evidence="1">Antibiotic biosynthesis.</text>
</comment>
<evidence type="ECO:0000256" key="37">
    <source>
        <dbReference type="ARBA" id="ARBA00048506"/>
    </source>
</evidence>
<dbReference type="SMART" id="SM00829">
    <property type="entry name" value="PKS_ER"/>
    <property type="match status" value="1"/>
</dbReference>
<dbReference type="PROSITE" id="PS52019">
    <property type="entry name" value="PKS_MFAS_DH"/>
    <property type="match status" value="1"/>
</dbReference>
<evidence type="ECO:0000256" key="30">
    <source>
        <dbReference type="ARBA" id="ARBA00047897"/>
    </source>
</evidence>
<sequence length="2403" mass="253409">MHEVTPVPPVIPVTTVASGSGQAALSAERARSRPAVAIVGMDCCFAGEATSPEALWRMLAEGRHAASDLPRDRGWRLEALYHPDPEAAGRTYVRRGGFLTDVAGFDADCFSIGPREAAAMDPQQRLLLESSWHALERARMAPARLAGSDTGVYVGLNESGYRHLAAPAALGLESYLLTGTAMSVASGRIAYAFGLNGPALTVDTACSASLVALHLAVRALRGGECEMAIVASSSVIAAPDALVGFSRMGALAADGRSKSFAAEADGFAPAEGVAAVVLMTLERARALGQPVLAVVRGSAINEDGASTHLTSPSGPAQRKVIAAALRDAGLDASQIKVVEAHGPGTRVGDPIEAASLQACYARHRTRDDPLWIGSVKSNIGHTQAVAGLAGVVKTVLALQHELLPATLHAHRLNPEIDWSEGTMRLVRRPRPWPRGAEPRRAGVLAYGISGTNAHVLLEEAPADLQAEEQRGVCGPAPSSGGGPSVWTLSAVTEPALREQAVRLARQLRAAEAFDVADVGWSLGTTRGALARRAAVIGRDMDALLAGLDALARGDAPAQGTDAATALVRGTALSGAGPVFVLPGQGAQWPGMGRRLSAASPVFCAAMERCARALQPWTNFDVRDVVGGDVGASDWARAEVVQPALFAMYVSLAQLWRAYGLRPAALIGHSQGEIAAAHLAGVLSLEEAAKVVALRSRALRHVSAAGAMASLAAPADCVRDLLVRWRGRLEVAAVNGPAATVVSGDAGALTELLDYCRQHGFSNRLLPVDYASHSAHIEAAREQVLADLAGLAPRPGKIPIFSTTLGEAIDTTRMTAEYWYRNLRETVLFETAVRRSLAAGHRHFVEVSPHPILASALSDLLADTGTEGAVTATLHHNDGGLPDFTVSLAHAHVHGAPVDWRALYPRGRGVDLPVYPFQRRHHWLPHAPSTVDLSAAGQEAVPHPMLAAAADLPDGGMMLTGRLSLTDQPWLADHAVRHAALLPATAMLELFLQAADRCGYAALDDVTFQAPAVLLPGNALDVQVHCGAEGDARLRTLALYTRPREGSGTWSCHATAIASPTGGDGADTAAPDVTPWPPPTARAVPVSECYDTLRAEGYAYGPAFRNLRALWRDERTAYCEVALGEEAHSQAASYTMHPALLDAALHPLVLTQENGSRRILLPYAVGSVRVLVQGAVAARARLVPTGPHCFRVHLIDSSDQPVAVLEDLQLRPITSRALRRAFHRTEPSTFHLVWRPVPLPADRAGVSPSRWAIIGSGPHLADAVLYRDAPSLATALDDGTAVPEGVILDCRGTPVSVPGSVGDRAVAAHGLLSWLLIQVQACLADERLQATQLVVLTEGAQSVRFAEPVLDAAGAACSGLIRSAQNEHPGRLRLVDLQHDTVPQDALWAAVAGPHRELALRGSQAYVPRLAHTEDADLLPLPDDGTPWRLSAGVNGTIDSVAAAPAPRLNEPLGPEQVRVRVHASALNFRDSMVALAMLDGSTLGVEAAGTVLEVGELVRDVAVGERVAALCGPGSQPGTFGSHIVADHRTVTAVPAHWTDQQAASVLVAFVSAHLALIDVAHIRARDKVLIHAAAGGVGQAAVQLAALRGAEIYATASVPKHPTVRALGVPQGRIADSRSLDFEEQLRRATGGTGFDIVIGSLAGEFVDASLRLLRPGGRYVEMGKTDIRTAEDVALHHPRAAYYVIDALALSTARLGEVVRTLGTLFHDGTLSPLPVRSWSIRHARAALRILGQGHSTGKLVLDLPLERFDGNGTVLITGGTGILGSLLARHLVTTHGVRRLLLVSRTGNRTPRARELATELESLGATVTFATCDAADRTRLADVLGSVPAAHPLTGVVHAAGVLDDGLLTDLTPDRIGTVLSVKAEAAAHLHELTLGMNLRAFVLYSSVAGLVGYPGQANYAAANAFLDALAHQRRAQGLPATSIAWGLWEETSGMTSHLTGTDQSRMARYGLAPLPTAHALTAFDVALELDEPLLAATLVTPETAGPSLPDLLADLPRRRVHDTTRPVRDAAAGRCDDRNRLSRMPQGDRTRRLLALVRDHAAHVLGHPSAESIAPEQPFHDAGLDSLASMELRTRITAATGVRLTATAVFQHRTPTALARHLSAQLDMPPDTETPARSSPTGITGPDGDETAADLVASFARACSTGDHARGFRLVEQAARRRTAFTTPEETHQELTPLTFGAPARPVLVCLPSLATLPDAAPYAQLARELTGRRNVWTLGTTGYRNGEALPATLSVLTDTWARALRDLVADTPIALLGHSSGGWSAHALAECLQQHGTPVAALVLLDSLPPGSTHSLIERSADRVAAQASATGLTSNALTAMAALTALFRRWTPTPVEAPTLFIHPRDSSMSLPWPFPHHRVDVPGDHFSLLDVHAPDTASAVHTWLQARSKPDSVPRA</sequence>
<dbReference type="GO" id="GO:0141148">
    <property type="term" value="F:enoyl-[acyl-carrier-protein] reductase (NADPH) activity"/>
    <property type="evidence" value="ECO:0007669"/>
    <property type="project" value="UniProtKB-EC"/>
</dbReference>
<evidence type="ECO:0000256" key="9">
    <source>
        <dbReference type="ARBA" id="ARBA00023239"/>
    </source>
</evidence>
<dbReference type="SMART" id="SM00827">
    <property type="entry name" value="PKS_AT"/>
    <property type="match status" value="1"/>
</dbReference>
<comment type="catalytic activity">
    <reaction evidence="24">
        <text>a (3R)-hydroxyacyl-[ACP] + NADP(+) = a 3-oxoacyl-[ACP] + NADPH + H(+)</text>
        <dbReference type="Rhea" id="RHEA:17397"/>
        <dbReference type="Rhea" id="RHEA-COMP:9916"/>
        <dbReference type="Rhea" id="RHEA-COMP:9945"/>
        <dbReference type="ChEBI" id="CHEBI:15378"/>
        <dbReference type="ChEBI" id="CHEBI:57783"/>
        <dbReference type="ChEBI" id="CHEBI:58349"/>
        <dbReference type="ChEBI" id="CHEBI:78776"/>
        <dbReference type="ChEBI" id="CHEBI:78827"/>
        <dbReference type="EC" id="1.1.1.100"/>
    </reaction>
    <physiologicalReaction direction="right-to-left" evidence="24">
        <dbReference type="Rhea" id="RHEA:17399"/>
    </physiologicalReaction>
</comment>
<dbReference type="SUPFAM" id="SSF53474">
    <property type="entry name" value="alpha/beta-Hydrolases"/>
    <property type="match status" value="1"/>
</dbReference>
<evidence type="ECO:0000256" key="43">
    <source>
        <dbReference type="ARBA" id="ARBA00049019"/>
    </source>
</evidence>
<dbReference type="Gene3D" id="3.30.70.3290">
    <property type="match status" value="1"/>
</dbReference>
<dbReference type="InterPro" id="IPR055123">
    <property type="entry name" value="SpnB-like_Rossmann"/>
</dbReference>
<comment type="catalytic activity">
    <reaction evidence="31">
        <text>3-oxobutanoyl-[ACP] + NADPH + H(+) = (3R)-hydroxybutanoyl-[ACP] + NADP(+)</text>
        <dbReference type="Rhea" id="RHEA:41804"/>
        <dbReference type="Rhea" id="RHEA-COMP:9625"/>
        <dbReference type="Rhea" id="RHEA-COMP:9626"/>
        <dbReference type="ChEBI" id="CHEBI:15378"/>
        <dbReference type="ChEBI" id="CHEBI:57783"/>
        <dbReference type="ChEBI" id="CHEBI:58349"/>
        <dbReference type="ChEBI" id="CHEBI:78450"/>
        <dbReference type="ChEBI" id="CHEBI:78451"/>
    </reaction>
    <physiologicalReaction direction="left-to-right" evidence="31">
        <dbReference type="Rhea" id="RHEA:41805"/>
    </physiologicalReaction>
</comment>
<evidence type="ECO:0000256" key="15">
    <source>
        <dbReference type="ARBA" id="ARBA00023388"/>
    </source>
</evidence>
<comment type="catalytic activity">
    <reaction evidence="34">
        <text>(2E)-dodecenoyl-[ACP] + NADPH + H(+) = dodecanoyl-[ACP] + NADP(+)</text>
        <dbReference type="Rhea" id="RHEA:41880"/>
        <dbReference type="Rhea" id="RHEA-COMP:9643"/>
        <dbReference type="Rhea" id="RHEA-COMP:9644"/>
        <dbReference type="ChEBI" id="CHEBI:15378"/>
        <dbReference type="ChEBI" id="CHEBI:57783"/>
        <dbReference type="ChEBI" id="CHEBI:58349"/>
        <dbReference type="ChEBI" id="CHEBI:65264"/>
        <dbReference type="ChEBI" id="CHEBI:78472"/>
    </reaction>
    <physiologicalReaction direction="left-to-right" evidence="34">
        <dbReference type="Rhea" id="RHEA:41881"/>
    </physiologicalReaction>
</comment>
<keyword evidence="3" id="KW-0596">Phosphopantetheine</keyword>
<dbReference type="Proteomes" id="UP000549009">
    <property type="component" value="Unassembled WGS sequence"/>
</dbReference>
<comment type="function">
    <text evidence="21">Fatty acid synthetase is a multifunctional enzyme that catalyzes the de novo biosynthesis of long-chain saturated fatty acids starting from acetyl-CoA and malonyl-CoA in the presence of NADPH. This multifunctional protein contains 7 catalytic activities and a site for the binding of the prosthetic group 4'-phosphopantetheine of the acyl carrier protein ([ACP]) domain.</text>
</comment>
<evidence type="ECO:0000256" key="21">
    <source>
        <dbReference type="ARBA" id="ARBA00023442"/>
    </source>
</evidence>
<protein>
    <submittedName>
        <fullName evidence="57">Acyl transferase domain-containing protein/NADPH-dependent curcumin reductase CurA/short-subunit dehydrogenase/acyl carrier protein</fullName>
    </submittedName>
</protein>
<dbReference type="InterPro" id="IPR009081">
    <property type="entry name" value="PP-bd_ACP"/>
</dbReference>
<dbReference type="InterPro" id="IPR011032">
    <property type="entry name" value="GroES-like_sf"/>
</dbReference>
<dbReference type="SUPFAM" id="SSF55048">
    <property type="entry name" value="Probable ACP-binding domain of malonyl-CoA ACP transacylase"/>
    <property type="match status" value="1"/>
</dbReference>
<evidence type="ECO:0000256" key="52">
    <source>
        <dbReference type="PROSITE-ProRule" id="PRU01363"/>
    </source>
</evidence>
<dbReference type="GO" id="GO:0004316">
    <property type="term" value="F:3-oxoacyl-[acyl-carrier-protein] reductase (NADPH) activity"/>
    <property type="evidence" value="ECO:0007669"/>
    <property type="project" value="UniProtKB-EC"/>
</dbReference>
<dbReference type="Pfam" id="PF00550">
    <property type="entry name" value="PP-binding"/>
    <property type="match status" value="1"/>
</dbReference>
<evidence type="ECO:0000256" key="12">
    <source>
        <dbReference type="ARBA" id="ARBA00023332"/>
    </source>
</evidence>
<dbReference type="InterPro" id="IPR020843">
    <property type="entry name" value="ER"/>
</dbReference>
<dbReference type="InterPro" id="IPR001031">
    <property type="entry name" value="Thioesterase"/>
</dbReference>
<feature type="domain" description="Ketosynthase family 3 (KS3)" evidence="55">
    <location>
        <begin position="33"/>
        <end position="459"/>
    </location>
</feature>
<comment type="catalytic activity">
    <reaction evidence="40">
        <text>holo-[ACP] + acetyl-CoA = acetyl-[ACP] + CoA</text>
        <dbReference type="Rhea" id="RHEA:41788"/>
        <dbReference type="Rhea" id="RHEA-COMP:9621"/>
        <dbReference type="Rhea" id="RHEA-COMP:9685"/>
        <dbReference type="ChEBI" id="CHEBI:57287"/>
        <dbReference type="ChEBI" id="CHEBI:57288"/>
        <dbReference type="ChEBI" id="CHEBI:64479"/>
        <dbReference type="ChEBI" id="CHEBI:78446"/>
        <dbReference type="EC" id="2.3.1.38"/>
    </reaction>
    <physiologicalReaction direction="left-to-right" evidence="40">
        <dbReference type="Rhea" id="RHEA:41789"/>
    </physiologicalReaction>
</comment>
<evidence type="ECO:0000256" key="7">
    <source>
        <dbReference type="ARBA" id="ARBA00022898"/>
    </source>
</evidence>
<dbReference type="InterPro" id="IPR036736">
    <property type="entry name" value="ACP-like_sf"/>
</dbReference>
<comment type="catalytic activity">
    <reaction evidence="36">
        <text>(2E)-octenoyl-[ACP] + NADPH + H(+) = octanoyl-[ACP] + NADP(+)</text>
        <dbReference type="Rhea" id="RHEA:41848"/>
        <dbReference type="Rhea" id="RHEA-COMP:9635"/>
        <dbReference type="Rhea" id="RHEA-COMP:9636"/>
        <dbReference type="ChEBI" id="CHEBI:15378"/>
        <dbReference type="ChEBI" id="CHEBI:57783"/>
        <dbReference type="ChEBI" id="CHEBI:58349"/>
        <dbReference type="ChEBI" id="CHEBI:78462"/>
        <dbReference type="ChEBI" id="CHEBI:78463"/>
    </reaction>
    <physiologicalReaction direction="left-to-right" evidence="36">
        <dbReference type="Rhea" id="RHEA:41849"/>
    </physiologicalReaction>
</comment>
<dbReference type="PROSITE" id="PS00606">
    <property type="entry name" value="KS3_1"/>
    <property type="match status" value="1"/>
</dbReference>
<dbReference type="Gene3D" id="3.40.50.720">
    <property type="entry name" value="NAD(P)-binding Rossmann-like Domain"/>
    <property type="match status" value="1"/>
</dbReference>
<feature type="active site" description="Proton acceptor; for dehydratase activity" evidence="52">
    <location>
        <position position="973"/>
    </location>
</feature>
<feature type="domain" description="Carrier" evidence="54">
    <location>
        <begin position="2035"/>
        <end position="2110"/>
    </location>
</feature>
<comment type="catalytic activity">
    <reaction evidence="45">
        <text>(2E)-tetradecenoyl-[ACP] + NADPH + H(+) = tetradecanoyl-[ACP] + NADP(+)</text>
        <dbReference type="Rhea" id="RHEA:41896"/>
        <dbReference type="Rhea" id="RHEA-COMP:9647"/>
        <dbReference type="Rhea" id="RHEA-COMP:9648"/>
        <dbReference type="ChEBI" id="CHEBI:15378"/>
        <dbReference type="ChEBI" id="CHEBI:57783"/>
        <dbReference type="ChEBI" id="CHEBI:58349"/>
        <dbReference type="ChEBI" id="CHEBI:78475"/>
        <dbReference type="ChEBI" id="CHEBI:78477"/>
    </reaction>
    <physiologicalReaction direction="left-to-right" evidence="45">
        <dbReference type="Rhea" id="RHEA:41897"/>
    </physiologicalReaction>
</comment>
<dbReference type="PROSITE" id="PS50075">
    <property type="entry name" value="CARRIER"/>
    <property type="match status" value="1"/>
</dbReference>
<dbReference type="Gene3D" id="3.40.366.10">
    <property type="entry name" value="Malonyl-Coenzyme A Acyl Carrier Protein, domain 2"/>
    <property type="match status" value="1"/>
</dbReference>
<dbReference type="GO" id="GO:0019171">
    <property type="term" value="F:(3R)-hydroxyacyl-[acyl-carrier-protein] dehydratase activity"/>
    <property type="evidence" value="ECO:0007669"/>
    <property type="project" value="UniProtKB-EC"/>
</dbReference>
<dbReference type="GO" id="GO:0016297">
    <property type="term" value="F:fatty acyl-[ACP] hydrolase activity"/>
    <property type="evidence" value="ECO:0007669"/>
    <property type="project" value="UniProtKB-EC"/>
</dbReference>
<evidence type="ECO:0000256" key="22">
    <source>
        <dbReference type="ARBA" id="ARBA00047300"/>
    </source>
</evidence>
<evidence type="ECO:0000256" key="4">
    <source>
        <dbReference type="ARBA" id="ARBA00022553"/>
    </source>
</evidence>
<comment type="catalytic activity">
    <reaction evidence="44">
        <text>decanoyl-[ACP] + malonyl-[ACP] + H(+) = 3-oxododecanoyl-[ACP] + holo-[ACP] + CO2</text>
        <dbReference type="Rhea" id="RHEA:41868"/>
        <dbReference type="Rhea" id="RHEA-COMP:9623"/>
        <dbReference type="Rhea" id="RHEA-COMP:9640"/>
        <dbReference type="Rhea" id="RHEA-COMP:9641"/>
        <dbReference type="Rhea" id="RHEA-COMP:9685"/>
        <dbReference type="ChEBI" id="CHEBI:15378"/>
        <dbReference type="ChEBI" id="CHEBI:16526"/>
        <dbReference type="ChEBI" id="CHEBI:64479"/>
        <dbReference type="ChEBI" id="CHEBI:78449"/>
        <dbReference type="ChEBI" id="CHEBI:78468"/>
        <dbReference type="ChEBI" id="CHEBI:78469"/>
    </reaction>
    <physiologicalReaction direction="left-to-right" evidence="44">
        <dbReference type="Rhea" id="RHEA:41869"/>
    </physiologicalReaction>
</comment>
<evidence type="ECO:0000256" key="32">
    <source>
        <dbReference type="ARBA" id="ARBA00047961"/>
    </source>
</evidence>
<dbReference type="Pfam" id="PF22953">
    <property type="entry name" value="SpnB_Rossmann"/>
    <property type="match status" value="1"/>
</dbReference>
<evidence type="ECO:0000256" key="53">
    <source>
        <dbReference type="SAM" id="MobiDB-lite"/>
    </source>
</evidence>
<dbReference type="InterPro" id="IPR013968">
    <property type="entry name" value="PKS_KR"/>
</dbReference>
<dbReference type="Pfam" id="PF00109">
    <property type="entry name" value="ketoacyl-synt"/>
    <property type="match status" value="1"/>
</dbReference>
<comment type="catalytic activity">
    <reaction evidence="26">
        <text>tetradecanoyl-[ACP] + malonyl-[ACP] + H(+) = 3-oxohexadecanoyl-[ACP] + holo-[ACP] + CO2</text>
        <dbReference type="Rhea" id="RHEA:41900"/>
        <dbReference type="Rhea" id="RHEA-COMP:9623"/>
        <dbReference type="Rhea" id="RHEA-COMP:9648"/>
        <dbReference type="Rhea" id="RHEA-COMP:9649"/>
        <dbReference type="Rhea" id="RHEA-COMP:9685"/>
        <dbReference type="ChEBI" id="CHEBI:15378"/>
        <dbReference type="ChEBI" id="CHEBI:16526"/>
        <dbReference type="ChEBI" id="CHEBI:64479"/>
        <dbReference type="ChEBI" id="CHEBI:78449"/>
        <dbReference type="ChEBI" id="CHEBI:78477"/>
        <dbReference type="ChEBI" id="CHEBI:78478"/>
    </reaction>
    <physiologicalReaction direction="left-to-right" evidence="26">
        <dbReference type="Rhea" id="RHEA:41901"/>
    </physiologicalReaction>
</comment>
<feature type="region of interest" description="C-terminal hotdog fold" evidence="52">
    <location>
        <begin position="1080"/>
        <end position="1218"/>
    </location>
</feature>
<dbReference type="Pfam" id="PF02801">
    <property type="entry name" value="Ketoacyl-synt_C"/>
    <property type="match status" value="1"/>
</dbReference>
<dbReference type="InterPro" id="IPR020806">
    <property type="entry name" value="PKS_PP-bd"/>
</dbReference>
<evidence type="ECO:0000256" key="3">
    <source>
        <dbReference type="ARBA" id="ARBA00022450"/>
    </source>
</evidence>
<comment type="pathway">
    <text evidence="2">Lipid metabolism.</text>
</comment>
<comment type="catalytic activity">
    <reaction evidence="19">
        <text>(3R)-hydroxyhexadecanoyl-[ACP] = (2E)-hexadecenoyl-[ACP] + H2O</text>
        <dbReference type="Rhea" id="RHEA:41908"/>
        <dbReference type="Rhea" id="RHEA-COMP:9650"/>
        <dbReference type="Rhea" id="RHEA-COMP:9651"/>
        <dbReference type="ChEBI" id="CHEBI:15377"/>
        <dbReference type="ChEBI" id="CHEBI:78480"/>
        <dbReference type="ChEBI" id="CHEBI:78481"/>
    </reaction>
    <physiologicalReaction direction="left-to-right" evidence="19">
        <dbReference type="Rhea" id="RHEA:41909"/>
    </physiologicalReaction>
</comment>
<comment type="catalytic activity">
    <reaction evidence="20">
        <text>(3R)-hydroxybutanoyl-[ACP] = (2E)-butenoyl-[ACP] + H2O</text>
        <dbReference type="Rhea" id="RHEA:41808"/>
        <dbReference type="Rhea" id="RHEA-COMP:9626"/>
        <dbReference type="Rhea" id="RHEA-COMP:9627"/>
        <dbReference type="ChEBI" id="CHEBI:15377"/>
        <dbReference type="ChEBI" id="CHEBI:78451"/>
        <dbReference type="ChEBI" id="CHEBI:78453"/>
    </reaction>
    <physiologicalReaction direction="left-to-right" evidence="20">
        <dbReference type="Rhea" id="RHEA:41809"/>
    </physiologicalReaction>
</comment>
<evidence type="ECO:0000313" key="57">
    <source>
        <dbReference type="EMBL" id="MBB5109829.1"/>
    </source>
</evidence>
<comment type="catalytic activity">
    <reaction evidence="43">
        <text>(2E)-octadecenoyl-[ACP] + NADPH + H(+) = octadecanoyl-[ACP] + NADP(+)</text>
        <dbReference type="Rhea" id="RHEA:41928"/>
        <dbReference type="Rhea" id="RHEA-COMP:9655"/>
        <dbReference type="Rhea" id="RHEA-COMP:9656"/>
        <dbReference type="ChEBI" id="CHEBI:15378"/>
        <dbReference type="ChEBI" id="CHEBI:57783"/>
        <dbReference type="ChEBI" id="CHEBI:58349"/>
        <dbReference type="ChEBI" id="CHEBI:78489"/>
        <dbReference type="ChEBI" id="CHEBI:78495"/>
    </reaction>
    <physiologicalReaction direction="left-to-right" evidence="43">
        <dbReference type="Rhea" id="RHEA:41929"/>
    </physiologicalReaction>
</comment>
<comment type="catalytic activity">
    <reaction evidence="28">
        <text>dodecanoyl-[ACP] + malonyl-[ACP] + H(+) = 3-oxotetradecanoyl-[ACP] + holo-[ACP] + CO2</text>
        <dbReference type="Rhea" id="RHEA:41884"/>
        <dbReference type="Rhea" id="RHEA-COMP:9623"/>
        <dbReference type="Rhea" id="RHEA-COMP:9644"/>
        <dbReference type="Rhea" id="RHEA-COMP:9645"/>
        <dbReference type="Rhea" id="RHEA-COMP:9685"/>
        <dbReference type="ChEBI" id="CHEBI:15378"/>
        <dbReference type="ChEBI" id="CHEBI:16526"/>
        <dbReference type="ChEBI" id="CHEBI:64479"/>
        <dbReference type="ChEBI" id="CHEBI:65264"/>
        <dbReference type="ChEBI" id="CHEBI:78449"/>
        <dbReference type="ChEBI" id="CHEBI:78473"/>
    </reaction>
    <physiologicalReaction direction="left-to-right" evidence="28">
        <dbReference type="Rhea" id="RHEA:41885"/>
    </physiologicalReaction>
</comment>
<evidence type="ECO:0000256" key="48">
    <source>
        <dbReference type="ARBA" id="ARBA00049422"/>
    </source>
</evidence>
<comment type="catalytic activity">
    <reaction evidence="32">
        <text>acetyl-[ACP] + malonyl-[ACP] + H(+) = 3-oxobutanoyl-[ACP] + holo-[ACP] + CO2</text>
        <dbReference type="Rhea" id="RHEA:41800"/>
        <dbReference type="Rhea" id="RHEA-COMP:9621"/>
        <dbReference type="Rhea" id="RHEA-COMP:9623"/>
        <dbReference type="Rhea" id="RHEA-COMP:9625"/>
        <dbReference type="Rhea" id="RHEA-COMP:9685"/>
        <dbReference type="ChEBI" id="CHEBI:15378"/>
        <dbReference type="ChEBI" id="CHEBI:16526"/>
        <dbReference type="ChEBI" id="CHEBI:64479"/>
        <dbReference type="ChEBI" id="CHEBI:78446"/>
        <dbReference type="ChEBI" id="CHEBI:78449"/>
        <dbReference type="ChEBI" id="CHEBI:78450"/>
    </reaction>
    <physiologicalReaction direction="left-to-right" evidence="32">
        <dbReference type="Rhea" id="RHEA:41801"/>
    </physiologicalReaction>
</comment>
<dbReference type="InterPro" id="IPR018201">
    <property type="entry name" value="Ketoacyl_synth_AS"/>
</dbReference>
<gene>
    <name evidence="57" type="ORF">FHS40_008959</name>
</gene>
<dbReference type="InterPro" id="IPR020802">
    <property type="entry name" value="TesA-like"/>
</dbReference>
<comment type="catalytic activity">
    <reaction evidence="29">
        <text>(2E)-hexadecenoyl-[ACP] + NADPH + H(+) = hexadecanoyl-[ACP] + NADP(+)</text>
        <dbReference type="Rhea" id="RHEA:41912"/>
        <dbReference type="Rhea" id="RHEA-COMP:9651"/>
        <dbReference type="Rhea" id="RHEA-COMP:9652"/>
        <dbReference type="ChEBI" id="CHEBI:15378"/>
        <dbReference type="ChEBI" id="CHEBI:57783"/>
        <dbReference type="ChEBI" id="CHEBI:58349"/>
        <dbReference type="ChEBI" id="CHEBI:78481"/>
        <dbReference type="ChEBI" id="CHEBI:78483"/>
    </reaction>
    <physiologicalReaction direction="left-to-right" evidence="29">
        <dbReference type="Rhea" id="RHEA:41913"/>
    </physiologicalReaction>
</comment>
<comment type="catalytic activity">
    <reaction evidence="41">
        <text>hexadecanoyl-[ACP] + H2O = hexadecanoate + holo-[ACP] + H(+)</text>
        <dbReference type="Rhea" id="RHEA:41932"/>
        <dbReference type="Rhea" id="RHEA-COMP:9652"/>
        <dbReference type="Rhea" id="RHEA-COMP:9685"/>
        <dbReference type="ChEBI" id="CHEBI:7896"/>
        <dbReference type="ChEBI" id="CHEBI:15377"/>
        <dbReference type="ChEBI" id="CHEBI:15378"/>
        <dbReference type="ChEBI" id="CHEBI:64479"/>
        <dbReference type="ChEBI" id="CHEBI:78483"/>
        <dbReference type="EC" id="3.1.2.14"/>
    </reaction>
    <physiologicalReaction direction="left-to-right" evidence="41">
        <dbReference type="Rhea" id="RHEA:41933"/>
    </physiologicalReaction>
</comment>
<comment type="catalytic activity">
    <reaction evidence="16">
        <text>a (3R)-hydroxyacyl-[ACP] = a (2E)-enoyl-[ACP] + H2O</text>
        <dbReference type="Rhea" id="RHEA:13097"/>
        <dbReference type="Rhea" id="RHEA-COMP:9925"/>
        <dbReference type="Rhea" id="RHEA-COMP:9945"/>
        <dbReference type="ChEBI" id="CHEBI:15377"/>
        <dbReference type="ChEBI" id="CHEBI:78784"/>
        <dbReference type="ChEBI" id="CHEBI:78827"/>
        <dbReference type="EC" id="4.2.1.59"/>
    </reaction>
    <physiologicalReaction direction="left-to-right" evidence="16">
        <dbReference type="Rhea" id="RHEA:13098"/>
    </physiologicalReaction>
</comment>
<comment type="catalytic activity">
    <reaction evidence="37">
        <text>a fatty acyl-[ACP] + malonyl-[ACP] + H(+) = a 3-oxoacyl-[ACP] + holo-[ACP] + CO2</text>
        <dbReference type="Rhea" id="RHEA:22836"/>
        <dbReference type="Rhea" id="RHEA-COMP:9623"/>
        <dbReference type="Rhea" id="RHEA-COMP:9685"/>
        <dbReference type="Rhea" id="RHEA-COMP:9916"/>
        <dbReference type="Rhea" id="RHEA-COMP:14125"/>
        <dbReference type="ChEBI" id="CHEBI:15378"/>
        <dbReference type="ChEBI" id="CHEBI:16526"/>
        <dbReference type="ChEBI" id="CHEBI:64479"/>
        <dbReference type="ChEBI" id="CHEBI:78449"/>
        <dbReference type="ChEBI" id="CHEBI:78776"/>
        <dbReference type="ChEBI" id="CHEBI:138651"/>
        <dbReference type="EC" id="2.3.1.41"/>
    </reaction>
    <physiologicalReaction direction="left-to-right" evidence="37">
        <dbReference type="Rhea" id="RHEA:22837"/>
    </physiologicalReaction>
</comment>
<dbReference type="InterPro" id="IPR049552">
    <property type="entry name" value="PKS_DH_N"/>
</dbReference>
<dbReference type="InterPro" id="IPR032821">
    <property type="entry name" value="PKS_assoc"/>
</dbReference>
<comment type="catalytic activity">
    <reaction evidence="51">
        <text>octanoyl-[ACP] + malonyl-[ACP] + H(+) = 3-oxodecanoyl-[ACP] + holo-[ACP] + CO2</text>
        <dbReference type="Rhea" id="RHEA:41852"/>
        <dbReference type="Rhea" id="RHEA-COMP:9623"/>
        <dbReference type="Rhea" id="RHEA-COMP:9636"/>
        <dbReference type="Rhea" id="RHEA-COMP:9637"/>
        <dbReference type="Rhea" id="RHEA-COMP:9685"/>
        <dbReference type="ChEBI" id="CHEBI:15378"/>
        <dbReference type="ChEBI" id="CHEBI:16526"/>
        <dbReference type="ChEBI" id="CHEBI:64479"/>
        <dbReference type="ChEBI" id="CHEBI:78449"/>
        <dbReference type="ChEBI" id="CHEBI:78463"/>
        <dbReference type="ChEBI" id="CHEBI:78464"/>
    </reaction>
    <physiologicalReaction direction="left-to-right" evidence="51">
        <dbReference type="Rhea" id="RHEA:41853"/>
    </physiologicalReaction>
</comment>
<dbReference type="CDD" id="cd00833">
    <property type="entry name" value="PKS"/>
    <property type="match status" value="1"/>
</dbReference>
<evidence type="ECO:0000256" key="14">
    <source>
        <dbReference type="ARBA" id="ARBA00023373"/>
    </source>
</evidence>
<dbReference type="Gene3D" id="3.40.47.10">
    <property type="match status" value="1"/>
</dbReference>
<evidence type="ECO:0000256" key="29">
    <source>
        <dbReference type="ARBA" id="ARBA00047810"/>
    </source>
</evidence>
<evidence type="ECO:0000256" key="39">
    <source>
        <dbReference type="ARBA" id="ARBA00048650"/>
    </source>
</evidence>
<dbReference type="InterPro" id="IPR014030">
    <property type="entry name" value="Ketoacyl_synth_N"/>
</dbReference>
<dbReference type="GO" id="GO:0004313">
    <property type="term" value="F:[acyl-carrier-protein] S-acetyltransferase activity"/>
    <property type="evidence" value="ECO:0007669"/>
    <property type="project" value="UniProtKB-EC"/>
</dbReference>
<comment type="catalytic activity">
    <reaction evidence="42">
        <text>3-oxotetradecanoyl-[ACP] + NADPH + H(+) = (3R)-hydroxytetradecanoyl-[ACP] + NADP(+)</text>
        <dbReference type="Rhea" id="RHEA:41888"/>
        <dbReference type="Rhea" id="RHEA-COMP:9645"/>
        <dbReference type="Rhea" id="RHEA-COMP:9646"/>
        <dbReference type="ChEBI" id="CHEBI:15378"/>
        <dbReference type="ChEBI" id="CHEBI:57783"/>
        <dbReference type="ChEBI" id="CHEBI:58349"/>
        <dbReference type="ChEBI" id="CHEBI:78473"/>
        <dbReference type="ChEBI" id="CHEBI:78474"/>
    </reaction>
    <physiologicalReaction direction="left-to-right" evidence="42">
        <dbReference type="Rhea" id="RHEA:41889"/>
    </physiologicalReaction>
</comment>
<dbReference type="Pfam" id="PF21089">
    <property type="entry name" value="PKS_DH_N"/>
    <property type="match status" value="1"/>
</dbReference>
<comment type="catalytic activity">
    <reaction evidence="12">
        <text>(3R)-hydroxyoctanoyl-[ACP] = (2E)-octenoyl-[ACP] + H2O</text>
        <dbReference type="Rhea" id="RHEA:41844"/>
        <dbReference type="Rhea" id="RHEA-COMP:9634"/>
        <dbReference type="Rhea" id="RHEA-COMP:9635"/>
        <dbReference type="ChEBI" id="CHEBI:15377"/>
        <dbReference type="ChEBI" id="CHEBI:78461"/>
        <dbReference type="ChEBI" id="CHEBI:78462"/>
    </reaction>
    <physiologicalReaction direction="left-to-right" evidence="12">
        <dbReference type="Rhea" id="RHEA:41845"/>
    </physiologicalReaction>
</comment>
<evidence type="ECO:0000256" key="26">
    <source>
        <dbReference type="ARBA" id="ARBA00047451"/>
    </source>
</evidence>
<evidence type="ECO:0000256" key="25">
    <source>
        <dbReference type="ARBA" id="ARBA00047440"/>
    </source>
</evidence>
<comment type="caution">
    <text evidence="57">The sequence shown here is derived from an EMBL/GenBank/DDBJ whole genome shotgun (WGS) entry which is preliminary data.</text>
</comment>
<evidence type="ECO:0000256" key="5">
    <source>
        <dbReference type="ARBA" id="ARBA00022679"/>
    </source>
</evidence>
<comment type="catalytic activity">
    <reaction evidence="18">
        <text>(3R)-hydroxyoctadecanoyl-[ACP] = (2E)-octadecenoyl-[ACP] + H2O</text>
        <dbReference type="Rhea" id="RHEA:41924"/>
        <dbReference type="Rhea" id="RHEA-COMP:9654"/>
        <dbReference type="Rhea" id="RHEA-COMP:9655"/>
        <dbReference type="ChEBI" id="CHEBI:15377"/>
        <dbReference type="ChEBI" id="CHEBI:78488"/>
        <dbReference type="ChEBI" id="CHEBI:78489"/>
    </reaction>
    <physiologicalReaction direction="left-to-right" evidence="18">
        <dbReference type="Rhea" id="RHEA:41925"/>
    </physiologicalReaction>
</comment>
<evidence type="ECO:0000256" key="44">
    <source>
        <dbReference type="ARBA" id="ARBA00049109"/>
    </source>
</evidence>
<comment type="catalytic activity">
    <reaction evidence="39">
        <text>a 2,3-saturated acyl-[ACP] + NADP(+) = a (2E)-enoyl-[ACP] + NADPH + H(+)</text>
        <dbReference type="Rhea" id="RHEA:22564"/>
        <dbReference type="Rhea" id="RHEA-COMP:9925"/>
        <dbReference type="Rhea" id="RHEA-COMP:9926"/>
        <dbReference type="ChEBI" id="CHEBI:15378"/>
        <dbReference type="ChEBI" id="CHEBI:57783"/>
        <dbReference type="ChEBI" id="CHEBI:58349"/>
        <dbReference type="ChEBI" id="CHEBI:78784"/>
        <dbReference type="ChEBI" id="CHEBI:78785"/>
        <dbReference type="EC" id="1.3.1.39"/>
    </reaction>
    <physiologicalReaction direction="right-to-left" evidence="39">
        <dbReference type="Rhea" id="RHEA:22566"/>
    </physiologicalReaction>
</comment>
<dbReference type="Pfam" id="PF16197">
    <property type="entry name" value="KAsynt_C_assoc"/>
    <property type="match status" value="1"/>
</dbReference>
<keyword evidence="4" id="KW-0597">Phosphoprotein</keyword>
<dbReference type="FunFam" id="3.40.47.10:FF:000019">
    <property type="entry name" value="Polyketide synthase type I"/>
    <property type="match status" value="1"/>
</dbReference>
<dbReference type="InterPro" id="IPR016039">
    <property type="entry name" value="Thiolase-like"/>
</dbReference>
<feature type="region of interest" description="Disordered" evidence="53">
    <location>
        <begin position="2111"/>
        <end position="2131"/>
    </location>
</feature>
<comment type="catalytic activity">
    <reaction evidence="17">
        <text>(3R)-hydroxytetradecanoyl-[ACP] = (2E)-tetradecenoyl-[ACP] + H2O</text>
        <dbReference type="Rhea" id="RHEA:41892"/>
        <dbReference type="Rhea" id="RHEA-COMP:9646"/>
        <dbReference type="Rhea" id="RHEA-COMP:9647"/>
        <dbReference type="ChEBI" id="CHEBI:15377"/>
        <dbReference type="ChEBI" id="CHEBI:78474"/>
        <dbReference type="ChEBI" id="CHEBI:78475"/>
    </reaction>
    <physiologicalReaction direction="left-to-right" evidence="17">
        <dbReference type="Rhea" id="RHEA:41893"/>
    </physiologicalReaction>
</comment>
<dbReference type="PANTHER" id="PTHR43775">
    <property type="entry name" value="FATTY ACID SYNTHASE"/>
    <property type="match status" value="1"/>
</dbReference>
<feature type="domain" description="PKS/mFAS DH" evidence="56">
    <location>
        <begin position="942"/>
        <end position="1218"/>
    </location>
</feature>
<evidence type="ECO:0000256" key="35">
    <source>
        <dbReference type="ARBA" id="ARBA00048289"/>
    </source>
</evidence>
<dbReference type="InterPro" id="IPR001227">
    <property type="entry name" value="Ac_transferase_dom_sf"/>
</dbReference>
<evidence type="ECO:0000256" key="28">
    <source>
        <dbReference type="ARBA" id="ARBA00047578"/>
    </source>
</evidence>
<keyword evidence="9" id="KW-0456">Lyase</keyword>
<accession>A0A7W8F047</accession>
<comment type="catalytic activity">
    <reaction evidence="22">
        <text>3-oxooctadecanoyl-[ACP] + NADPH + H(+) = (3R)-hydroxyoctadecanoyl-[ACP] + NADP(+)</text>
        <dbReference type="Rhea" id="RHEA:41920"/>
        <dbReference type="Rhea" id="RHEA-COMP:9653"/>
        <dbReference type="Rhea" id="RHEA-COMP:9654"/>
        <dbReference type="ChEBI" id="CHEBI:15378"/>
        <dbReference type="ChEBI" id="CHEBI:57783"/>
        <dbReference type="ChEBI" id="CHEBI:58349"/>
        <dbReference type="ChEBI" id="CHEBI:78487"/>
        <dbReference type="ChEBI" id="CHEBI:78488"/>
    </reaction>
    <physiologicalReaction direction="left-to-right" evidence="22">
        <dbReference type="Rhea" id="RHEA:41921"/>
    </physiologicalReaction>
</comment>
<keyword evidence="11" id="KW-0012">Acyltransferase</keyword>
<dbReference type="SMART" id="SM00825">
    <property type="entry name" value="PKS_KS"/>
    <property type="match status" value="1"/>
</dbReference>
<dbReference type="InterPro" id="IPR014031">
    <property type="entry name" value="Ketoacyl_synth_C"/>
</dbReference>
<keyword evidence="5 57" id="KW-0808">Transferase</keyword>
<evidence type="ECO:0000256" key="51">
    <source>
        <dbReference type="ARBA" id="ARBA00049533"/>
    </source>
</evidence>
<evidence type="ECO:0000256" key="41">
    <source>
        <dbReference type="ARBA" id="ARBA00048704"/>
    </source>
</evidence>
<dbReference type="SMART" id="SM00823">
    <property type="entry name" value="PKS_PP"/>
    <property type="match status" value="1"/>
</dbReference>
<evidence type="ECO:0000256" key="8">
    <source>
        <dbReference type="ARBA" id="ARBA00023194"/>
    </source>
</evidence>
<name>A0A7W8F047_STRST</name>
<evidence type="ECO:0000256" key="45">
    <source>
        <dbReference type="ARBA" id="ARBA00049171"/>
    </source>
</evidence>
<dbReference type="RefSeq" id="WP_184926860.1">
    <property type="nucleotide sequence ID" value="NZ_BMSQ01000057.1"/>
</dbReference>
<comment type="catalytic activity">
    <reaction evidence="46">
        <text>3-oxododecanoyl-[ACP] + NADPH + H(+) = (3R)-hydroxydodecanoyl-[ACP] + NADP(+)</text>
        <dbReference type="Rhea" id="RHEA:41872"/>
        <dbReference type="Rhea" id="RHEA-COMP:9641"/>
        <dbReference type="Rhea" id="RHEA-COMP:9642"/>
        <dbReference type="ChEBI" id="CHEBI:15378"/>
        <dbReference type="ChEBI" id="CHEBI:57783"/>
        <dbReference type="ChEBI" id="CHEBI:58349"/>
        <dbReference type="ChEBI" id="CHEBI:78469"/>
        <dbReference type="ChEBI" id="CHEBI:78470"/>
    </reaction>
    <physiologicalReaction direction="left-to-right" evidence="46">
        <dbReference type="Rhea" id="RHEA:41873"/>
    </physiologicalReaction>
</comment>
<dbReference type="SUPFAM" id="SSF51735">
    <property type="entry name" value="NAD(P)-binding Rossmann-fold domains"/>
    <property type="match status" value="3"/>
</dbReference>
<evidence type="ECO:0000256" key="2">
    <source>
        <dbReference type="ARBA" id="ARBA00005189"/>
    </source>
</evidence>
<dbReference type="Gene3D" id="3.40.50.11460">
    <property type="match status" value="1"/>
</dbReference>
<dbReference type="FunFam" id="3.40.366.10:FF:000002">
    <property type="entry name" value="Probable polyketide synthase 2"/>
    <property type="match status" value="1"/>
</dbReference>
<keyword evidence="6" id="KW-0702">S-nitrosylation</keyword>
<evidence type="ECO:0000256" key="16">
    <source>
        <dbReference type="ARBA" id="ARBA00023394"/>
    </source>
</evidence>
<keyword evidence="7" id="KW-0663">Pyridoxal phosphate</keyword>
<comment type="catalytic activity">
    <reaction evidence="35">
        <text>tetradecanoyl-[ACP] + H2O = tetradecanoate + holo-[ACP] + H(+)</text>
        <dbReference type="Rhea" id="RHEA:30123"/>
        <dbReference type="Rhea" id="RHEA-COMP:9648"/>
        <dbReference type="Rhea" id="RHEA-COMP:9685"/>
        <dbReference type="ChEBI" id="CHEBI:15377"/>
        <dbReference type="ChEBI" id="CHEBI:15378"/>
        <dbReference type="ChEBI" id="CHEBI:30807"/>
        <dbReference type="ChEBI" id="CHEBI:64479"/>
        <dbReference type="ChEBI" id="CHEBI:78477"/>
        <dbReference type="EC" id="3.1.2.14"/>
    </reaction>
    <physiologicalReaction direction="left-to-right" evidence="35">
        <dbReference type="Rhea" id="RHEA:30124"/>
    </physiologicalReaction>
</comment>
<comment type="catalytic activity">
    <reaction evidence="14">
        <text>(3R)-hydroxyhexanoyl-[ACP] = (2E)-hexenoyl-[ACP] + H2O</text>
        <dbReference type="Rhea" id="RHEA:41828"/>
        <dbReference type="Rhea" id="RHEA-COMP:9630"/>
        <dbReference type="Rhea" id="RHEA-COMP:9631"/>
        <dbReference type="ChEBI" id="CHEBI:15377"/>
        <dbReference type="ChEBI" id="CHEBI:78457"/>
        <dbReference type="ChEBI" id="CHEBI:78458"/>
    </reaction>
    <physiologicalReaction direction="left-to-right" evidence="14">
        <dbReference type="Rhea" id="RHEA:41829"/>
    </physiologicalReaction>
</comment>
<evidence type="ECO:0000256" key="20">
    <source>
        <dbReference type="ARBA" id="ARBA00023402"/>
    </source>
</evidence>
<dbReference type="Pfam" id="PF08240">
    <property type="entry name" value="ADH_N"/>
    <property type="match status" value="1"/>
</dbReference>
<dbReference type="GO" id="GO:0004315">
    <property type="term" value="F:3-oxoacyl-[acyl-carrier-protein] synthase activity"/>
    <property type="evidence" value="ECO:0007669"/>
    <property type="project" value="UniProtKB-EC"/>
</dbReference>
<evidence type="ECO:0000256" key="34">
    <source>
        <dbReference type="ARBA" id="ARBA00048281"/>
    </source>
</evidence>
<dbReference type="SMART" id="SM00824">
    <property type="entry name" value="PKS_TE"/>
    <property type="match status" value="1"/>
</dbReference>
<comment type="catalytic activity">
    <reaction evidence="47">
        <text>3-oxohexadecanoyl-[ACP] + NADPH + H(+) = (3R)-hydroxyhexadecanoyl-[ACP] + NADP(+)</text>
        <dbReference type="Rhea" id="RHEA:41904"/>
        <dbReference type="Rhea" id="RHEA-COMP:9649"/>
        <dbReference type="Rhea" id="RHEA-COMP:9650"/>
        <dbReference type="ChEBI" id="CHEBI:15378"/>
        <dbReference type="ChEBI" id="CHEBI:57783"/>
        <dbReference type="ChEBI" id="CHEBI:58349"/>
        <dbReference type="ChEBI" id="CHEBI:78478"/>
        <dbReference type="ChEBI" id="CHEBI:78480"/>
    </reaction>
    <physiologicalReaction direction="left-to-right" evidence="47">
        <dbReference type="Rhea" id="RHEA:41905"/>
    </physiologicalReaction>
</comment>
<dbReference type="InterPro" id="IPR036291">
    <property type="entry name" value="NAD(P)-bd_dom_sf"/>
</dbReference>
<dbReference type="InterPro" id="IPR014043">
    <property type="entry name" value="Acyl_transferase_dom"/>
</dbReference>
<comment type="catalytic activity">
    <reaction evidence="23">
        <text>hexanoyl-[ACP] + malonyl-[ACP] + H(+) = 3-oxooctanoyl-[ACP] + holo-[ACP] + CO2</text>
        <dbReference type="Rhea" id="RHEA:41836"/>
        <dbReference type="Rhea" id="RHEA-COMP:9623"/>
        <dbReference type="Rhea" id="RHEA-COMP:9632"/>
        <dbReference type="Rhea" id="RHEA-COMP:9633"/>
        <dbReference type="Rhea" id="RHEA-COMP:9685"/>
        <dbReference type="ChEBI" id="CHEBI:15378"/>
        <dbReference type="ChEBI" id="CHEBI:16526"/>
        <dbReference type="ChEBI" id="CHEBI:64479"/>
        <dbReference type="ChEBI" id="CHEBI:78449"/>
        <dbReference type="ChEBI" id="CHEBI:78459"/>
        <dbReference type="ChEBI" id="CHEBI:78460"/>
    </reaction>
    <physiologicalReaction direction="left-to-right" evidence="23">
        <dbReference type="Rhea" id="RHEA:41837"/>
    </physiologicalReaction>
</comment>
<dbReference type="Gene3D" id="3.10.129.110">
    <property type="entry name" value="Polyketide synthase dehydratase"/>
    <property type="match status" value="1"/>
</dbReference>
<dbReference type="Pfam" id="PF00698">
    <property type="entry name" value="Acyl_transf_1"/>
    <property type="match status" value="1"/>
</dbReference>
<dbReference type="Gene3D" id="3.40.50.1820">
    <property type="entry name" value="alpha/beta hydrolase"/>
    <property type="match status" value="1"/>
</dbReference>
<comment type="catalytic activity">
    <reaction evidence="15">
        <text>(3R)-hydroxydecanoyl-[ACP] = (2E)-decenoyl-[ACP] + H2O</text>
        <dbReference type="Rhea" id="RHEA:41860"/>
        <dbReference type="Rhea" id="RHEA-COMP:9638"/>
        <dbReference type="Rhea" id="RHEA-COMP:9639"/>
        <dbReference type="ChEBI" id="CHEBI:15377"/>
        <dbReference type="ChEBI" id="CHEBI:78466"/>
        <dbReference type="ChEBI" id="CHEBI:78467"/>
    </reaction>
    <physiologicalReaction direction="left-to-right" evidence="15">
        <dbReference type="Rhea" id="RHEA:41861"/>
    </physiologicalReaction>
</comment>
<reference evidence="57 58" key="1">
    <citation type="submission" date="2020-08" db="EMBL/GenBank/DDBJ databases">
        <title>Genomic Encyclopedia of Type Strains, Phase III (KMG-III): the genomes of soil and plant-associated and newly described type strains.</title>
        <authorList>
            <person name="Whitman W."/>
        </authorList>
    </citation>
    <scope>NUCLEOTIDE SEQUENCE [LARGE SCALE GENOMIC DNA]</scope>
    <source>
        <strain evidence="57 58">CECT 3146</strain>
    </source>
</reference>
<evidence type="ECO:0000256" key="42">
    <source>
        <dbReference type="ARBA" id="ARBA00048935"/>
    </source>
</evidence>
<comment type="catalytic activity">
    <reaction evidence="33">
        <text>hexadecanoyl-[ACP] + malonyl-[ACP] + H(+) = 3-oxooctadecanoyl-[ACP] + holo-[ACP] + CO2</text>
        <dbReference type="Rhea" id="RHEA:41916"/>
        <dbReference type="Rhea" id="RHEA-COMP:9623"/>
        <dbReference type="Rhea" id="RHEA-COMP:9652"/>
        <dbReference type="Rhea" id="RHEA-COMP:9653"/>
        <dbReference type="Rhea" id="RHEA-COMP:9685"/>
        <dbReference type="ChEBI" id="CHEBI:15378"/>
        <dbReference type="ChEBI" id="CHEBI:16526"/>
        <dbReference type="ChEBI" id="CHEBI:64479"/>
        <dbReference type="ChEBI" id="CHEBI:78449"/>
        <dbReference type="ChEBI" id="CHEBI:78483"/>
        <dbReference type="ChEBI" id="CHEBI:78487"/>
    </reaction>
    <physiologicalReaction direction="left-to-right" evidence="33">
        <dbReference type="Rhea" id="RHEA:41917"/>
    </physiologicalReaction>
</comment>
<organism evidence="57 58">
    <name type="scientific">Streptomyces spectabilis</name>
    <dbReference type="NCBI Taxonomy" id="68270"/>
    <lineage>
        <taxon>Bacteria</taxon>
        <taxon>Bacillati</taxon>
        <taxon>Actinomycetota</taxon>
        <taxon>Actinomycetes</taxon>
        <taxon>Kitasatosporales</taxon>
        <taxon>Streptomycetaceae</taxon>
        <taxon>Streptomyces</taxon>
    </lineage>
</organism>
<evidence type="ECO:0000256" key="46">
    <source>
        <dbReference type="ARBA" id="ARBA00049263"/>
    </source>
</evidence>
<comment type="catalytic activity">
    <reaction evidence="27">
        <text>(2E)-butenoyl-[ACP] + NADPH + H(+) = butanoyl-[ACP] + NADP(+)</text>
        <dbReference type="Rhea" id="RHEA:41812"/>
        <dbReference type="Rhea" id="RHEA-COMP:9627"/>
        <dbReference type="Rhea" id="RHEA-COMP:9628"/>
        <dbReference type="ChEBI" id="CHEBI:15378"/>
        <dbReference type="ChEBI" id="CHEBI:57783"/>
        <dbReference type="ChEBI" id="CHEBI:58349"/>
        <dbReference type="ChEBI" id="CHEBI:78453"/>
        <dbReference type="ChEBI" id="CHEBI:78454"/>
    </reaction>
    <physiologicalReaction direction="left-to-right" evidence="27">
        <dbReference type="Rhea" id="RHEA:41813"/>
    </physiologicalReaction>
</comment>
<comment type="catalytic activity">
    <reaction evidence="25">
        <text>3-oxodecanoyl-[ACP] + NADPH + H(+) = (3R)-hydroxydecanoyl-[ACP] + NADP(+)</text>
        <dbReference type="Rhea" id="RHEA:41856"/>
        <dbReference type="Rhea" id="RHEA-COMP:9637"/>
        <dbReference type="Rhea" id="RHEA-COMP:9638"/>
        <dbReference type="ChEBI" id="CHEBI:15378"/>
        <dbReference type="ChEBI" id="CHEBI:57783"/>
        <dbReference type="ChEBI" id="CHEBI:58349"/>
        <dbReference type="ChEBI" id="CHEBI:78464"/>
        <dbReference type="ChEBI" id="CHEBI:78466"/>
    </reaction>
    <physiologicalReaction direction="left-to-right" evidence="25">
        <dbReference type="Rhea" id="RHEA:41857"/>
    </physiologicalReaction>
</comment>
<dbReference type="PROSITE" id="PS00012">
    <property type="entry name" value="PHOSPHOPANTETHEINE"/>
    <property type="match status" value="1"/>
</dbReference>
<dbReference type="Pfam" id="PF00975">
    <property type="entry name" value="Thioesterase"/>
    <property type="match status" value="1"/>
</dbReference>
<dbReference type="Pfam" id="PF08659">
    <property type="entry name" value="KR"/>
    <property type="match status" value="1"/>
</dbReference>
<evidence type="ECO:0000256" key="6">
    <source>
        <dbReference type="ARBA" id="ARBA00022799"/>
    </source>
</evidence>
<evidence type="ECO:0000256" key="17">
    <source>
        <dbReference type="ARBA" id="ARBA00023398"/>
    </source>
</evidence>
<proteinExistence type="predicted"/>
<comment type="catalytic activity">
    <reaction evidence="30">
        <text>(2E)-hexenoyl-[ACP] + NADPH + H(+) = hexanoyl-[ACP] + NADP(+)</text>
        <dbReference type="Rhea" id="RHEA:41832"/>
        <dbReference type="Rhea" id="RHEA-COMP:9631"/>
        <dbReference type="Rhea" id="RHEA-COMP:9632"/>
        <dbReference type="ChEBI" id="CHEBI:15378"/>
        <dbReference type="ChEBI" id="CHEBI:57783"/>
        <dbReference type="ChEBI" id="CHEBI:58349"/>
        <dbReference type="ChEBI" id="CHEBI:78458"/>
        <dbReference type="ChEBI" id="CHEBI:78459"/>
    </reaction>
    <physiologicalReaction direction="left-to-right" evidence="30">
        <dbReference type="Rhea" id="RHEA:41833"/>
    </physiologicalReaction>
</comment>
<dbReference type="InterPro" id="IPR057326">
    <property type="entry name" value="KR_dom"/>
</dbReference>
<dbReference type="SMART" id="SM00822">
    <property type="entry name" value="PKS_KR"/>
    <property type="match status" value="1"/>
</dbReference>
<dbReference type="InterPro" id="IPR016035">
    <property type="entry name" value="Acyl_Trfase/lysoPLipase"/>
</dbReference>
<dbReference type="SUPFAM" id="SSF50129">
    <property type="entry name" value="GroES-like"/>
    <property type="match status" value="1"/>
</dbReference>
<evidence type="ECO:0000313" key="58">
    <source>
        <dbReference type="Proteomes" id="UP000549009"/>
    </source>
</evidence>
<dbReference type="InterPro" id="IPR016036">
    <property type="entry name" value="Malonyl_transacylase_ACP-bd"/>
</dbReference>
<dbReference type="CDD" id="cd08956">
    <property type="entry name" value="KR_3_FAS_SDR_x"/>
    <property type="match status" value="1"/>
</dbReference>
<feature type="active site" description="Proton donor; for dehydratase activity" evidence="52">
    <location>
        <position position="1141"/>
    </location>
</feature>
<comment type="catalytic activity">
    <reaction evidence="49">
        <text>butanoyl-[ACP] + malonyl-[ACP] + H(+) = 3-oxohexanoyl-[ACP] + holo-[ACP] + CO2</text>
        <dbReference type="Rhea" id="RHEA:41820"/>
        <dbReference type="Rhea" id="RHEA-COMP:9623"/>
        <dbReference type="Rhea" id="RHEA-COMP:9628"/>
        <dbReference type="Rhea" id="RHEA-COMP:9629"/>
        <dbReference type="Rhea" id="RHEA-COMP:9685"/>
        <dbReference type="ChEBI" id="CHEBI:15378"/>
        <dbReference type="ChEBI" id="CHEBI:16526"/>
        <dbReference type="ChEBI" id="CHEBI:64479"/>
        <dbReference type="ChEBI" id="CHEBI:78449"/>
        <dbReference type="ChEBI" id="CHEBI:78454"/>
        <dbReference type="ChEBI" id="CHEBI:78456"/>
    </reaction>
    <physiologicalReaction direction="left-to-right" evidence="49">
        <dbReference type="Rhea" id="RHEA:41821"/>
    </physiologicalReaction>
</comment>
<dbReference type="CDD" id="cd05195">
    <property type="entry name" value="enoyl_red"/>
    <property type="match status" value="1"/>
</dbReference>
<evidence type="ECO:0000256" key="50">
    <source>
        <dbReference type="ARBA" id="ARBA00049521"/>
    </source>
</evidence>
<dbReference type="InterPro" id="IPR049551">
    <property type="entry name" value="PKS_DH_C"/>
</dbReference>
<dbReference type="Gene3D" id="1.10.1200.10">
    <property type="entry name" value="ACP-like"/>
    <property type="match status" value="1"/>
</dbReference>
<evidence type="ECO:0000256" key="47">
    <source>
        <dbReference type="ARBA" id="ARBA00049414"/>
    </source>
</evidence>
<evidence type="ECO:0000259" key="54">
    <source>
        <dbReference type="PROSITE" id="PS50075"/>
    </source>
</evidence>
<dbReference type="GO" id="GO:0004312">
    <property type="term" value="F:fatty acid synthase activity"/>
    <property type="evidence" value="ECO:0007669"/>
    <property type="project" value="TreeGrafter"/>
</dbReference>
<evidence type="ECO:0000256" key="24">
    <source>
        <dbReference type="ARBA" id="ARBA00047400"/>
    </source>
</evidence>
<comment type="catalytic activity">
    <reaction evidence="48">
        <text>3-oxooctanoyl-[ACP] + NADPH + H(+) = (3R)-hydroxyoctanoyl-[ACP] + NADP(+)</text>
        <dbReference type="Rhea" id="RHEA:41840"/>
        <dbReference type="Rhea" id="RHEA-COMP:9633"/>
        <dbReference type="Rhea" id="RHEA-COMP:9634"/>
        <dbReference type="ChEBI" id="CHEBI:15378"/>
        <dbReference type="ChEBI" id="CHEBI:57783"/>
        <dbReference type="ChEBI" id="CHEBI:58349"/>
        <dbReference type="ChEBI" id="CHEBI:78460"/>
        <dbReference type="ChEBI" id="CHEBI:78461"/>
    </reaction>
    <physiologicalReaction direction="left-to-right" evidence="48">
        <dbReference type="Rhea" id="RHEA:41841"/>
    </physiologicalReaction>
</comment>
<evidence type="ECO:0000256" key="33">
    <source>
        <dbReference type="ARBA" id="ARBA00048051"/>
    </source>
</evidence>
<dbReference type="InterPro" id="IPR006162">
    <property type="entry name" value="Ppantetheine_attach_site"/>
</dbReference>
<dbReference type="InterPro" id="IPR050091">
    <property type="entry name" value="PKS_NRPS_Biosynth_Enz"/>
</dbReference>
<evidence type="ECO:0000256" key="38">
    <source>
        <dbReference type="ARBA" id="ARBA00048571"/>
    </source>
</evidence>
<evidence type="ECO:0000256" key="1">
    <source>
        <dbReference type="ARBA" id="ARBA00004792"/>
    </source>
</evidence>
<dbReference type="InterPro" id="IPR049900">
    <property type="entry name" value="PKS_mFAS_DH"/>
</dbReference>
<evidence type="ECO:0000256" key="31">
    <source>
        <dbReference type="ARBA" id="ARBA00047953"/>
    </source>
</evidence>
<evidence type="ECO:0000256" key="23">
    <source>
        <dbReference type="ARBA" id="ARBA00047394"/>
    </source>
</evidence>
<keyword evidence="8" id="KW-0045">Antibiotic biosynthesis</keyword>
<dbReference type="SUPFAM" id="SSF52151">
    <property type="entry name" value="FabD/lysophospholipase-like"/>
    <property type="match status" value="1"/>
</dbReference>
<dbReference type="GO" id="GO:0006633">
    <property type="term" value="P:fatty acid biosynthetic process"/>
    <property type="evidence" value="ECO:0007669"/>
    <property type="project" value="InterPro"/>
</dbReference>
<dbReference type="GO" id="GO:0033068">
    <property type="term" value="P:macrolide biosynthetic process"/>
    <property type="evidence" value="ECO:0007669"/>
    <property type="project" value="UniProtKB-ARBA"/>
</dbReference>
<dbReference type="InterPro" id="IPR042104">
    <property type="entry name" value="PKS_dehydratase_sf"/>
</dbReference>
<evidence type="ECO:0000256" key="40">
    <source>
        <dbReference type="ARBA" id="ARBA00048691"/>
    </source>
</evidence>
<evidence type="ECO:0000259" key="55">
    <source>
        <dbReference type="PROSITE" id="PS52004"/>
    </source>
</evidence>
<evidence type="ECO:0000256" key="13">
    <source>
        <dbReference type="ARBA" id="ARBA00023351"/>
    </source>
</evidence>
<evidence type="ECO:0000256" key="49">
    <source>
        <dbReference type="ARBA" id="ARBA00049449"/>
    </source>
</evidence>
<dbReference type="PANTHER" id="PTHR43775:SF51">
    <property type="entry name" value="INACTIVE PHENOLPHTHIOCEROL SYNTHESIS POLYKETIDE SYNTHASE TYPE I PKS1-RELATED"/>
    <property type="match status" value="1"/>
</dbReference>
<dbReference type="InterPro" id="IPR029058">
    <property type="entry name" value="AB_hydrolase_fold"/>
</dbReference>
<keyword evidence="58" id="KW-1185">Reference proteome</keyword>